<dbReference type="PANTHER" id="PTHR43685:SF3">
    <property type="entry name" value="SLR2126 PROTEIN"/>
    <property type="match status" value="1"/>
</dbReference>
<reference evidence="2 3" key="1">
    <citation type="submission" date="2023-12" db="EMBL/GenBank/DDBJ databases">
        <title>Baltic Sea Cyanobacteria.</title>
        <authorList>
            <person name="Delbaje E."/>
            <person name="Fewer D.P."/>
            <person name="Shishido T.K."/>
        </authorList>
    </citation>
    <scope>NUCLEOTIDE SEQUENCE [LARGE SCALE GENOMIC DNA]</scope>
    <source>
        <strain evidence="2 3">CCNP 1315</strain>
    </source>
</reference>
<organism evidence="2 3">
    <name type="scientific">Limnoraphis robusta CCNP1315</name>
    <dbReference type="NCBI Taxonomy" id="3110306"/>
    <lineage>
        <taxon>Bacteria</taxon>
        <taxon>Bacillati</taxon>
        <taxon>Cyanobacteriota</taxon>
        <taxon>Cyanophyceae</taxon>
        <taxon>Oscillatoriophycideae</taxon>
        <taxon>Oscillatoriales</taxon>
        <taxon>Sirenicapillariaceae</taxon>
        <taxon>Limnoraphis</taxon>
    </lineage>
</organism>
<accession>A0ABU5U286</accession>
<dbReference type="EMBL" id="JAYGHT010000130">
    <property type="protein sequence ID" value="MEA5521209.1"/>
    <property type="molecule type" value="Genomic_DNA"/>
</dbReference>
<dbReference type="Gene3D" id="3.90.550.10">
    <property type="entry name" value="Spore Coat Polysaccharide Biosynthesis Protein SpsA, Chain A"/>
    <property type="match status" value="1"/>
</dbReference>
<dbReference type="InterPro" id="IPR029044">
    <property type="entry name" value="Nucleotide-diphossugar_trans"/>
</dbReference>
<dbReference type="EC" id="2.4.-.-" evidence="2"/>
<keyword evidence="2" id="KW-0328">Glycosyltransferase</keyword>
<evidence type="ECO:0000259" key="1">
    <source>
        <dbReference type="Pfam" id="PF00535"/>
    </source>
</evidence>
<dbReference type="Pfam" id="PF00535">
    <property type="entry name" value="Glycos_transf_2"/>
    <property type="match status" value="1"/>
</dbReference>
<dbReference type="GO" id="GO:0016757">
    <property type="term" value="F:glycosyltransferase activity"/>
    <property type="evidence" value="ECO:0007669"/>
    <property type="project" value="UniProtKB-KW"/>
</dbReference>
<comment type="caution">
    <text evidence="2">The sequence shown here is derived from an EMBL/GenBank/DDBJ whole genome shotgun (WGS) entry which is preliminary data.</text>
</comment>
<feature type="domain" description="Glycosyltransferase 2-like" evidence="1">
    <location>
        <begin position="15"/>
        <end position="187"/>
    </location>
</feature>
<dbReference type="InterPro" id="IPR050834">
    <property type="entry name" value="Glycosyltransf_2"/>
</dbReference>
<keyword evidence="3" id="KW-1185">Reference proteome</keyword>
<proteinExistence type="predicted"/>
<keyword evidence="2" id="KW-0808">Transferase</keyword>
<dbReference type="InterPro" id="IPR001173">
    <property type="entry name" value="Glyco_trans_2-like"/>
</dbReference>
<name>A0ABU5U286_9CYAN</name>
<evidence type="ECO:0000313" key="3">
    <source>
        <dbReference type="Proteomes" id="UP001301728"/>
    </source>
</evidence>
<evidence type="ECO:0000313" key="2">
    <source>
        <dbReference type="EMBL" id="MEA5521209.1"/>
    </source>
</evidence>
<protein>
    <submittedName>
        <fullName evidence="2">Glycosyltransferase family 2 protein</fullName>
        <ecNumber evidence="2">2.4.-.-</ecNumber>
    </submittedName>
</protein>
<dbReference type="PANTHER" id="PTHR43685">
    <property type="entry name" value="GLYCOSYLTRANSFERASE"/>
    <property type="match status" value="1"/>
</dbReference>
<sequence>MPYTPDYSEHYPLISVAICTHNRAERLQLALEALKKQSLPQDVFEVLVVDNLSKDNTKQICDQYSQDFIHFYYIYEPILGLSKARNTALKAAKGDYIAYLDDDAIPCVIWLEAILETFKTIEPIPVCVGGPIYGLWEIPTFNWVEEYSDIASYFTTLDYGSNPCWFPLQRFPYGANMTYRRDALSEVGGFCEQLGRKGESLLSQEELLLNLALEQKGEKFYYHPKASVQHWISQERINLNWLLRRSYWQGRSEAISEQHLGKSIKQQRQESVVKLLNFRRIIAQILPNQQRRIVTRSRMWRSWGYFYQVWFN</sequence>
<gene>
    <name evidence="2" type="ORF">VB854_19905</name>
</gene>
<dbReference type="SUPFAM" id="SSF53448">
    <property type="entry name" value="Nucleotide-diphospho-sugar transferases"/>
    <property type="match status" value="1"/>
</dbReference>
<dbReference type="Proteomes" id="UP001301728">
    <property type="component" value="Unassembled WGS sequence"/>
</dbReference>
<dbReference type="RefSeq" id="WP_323222838.1">
    <property type="nucleotide sequence ID" value="NZ_JAYGHT010000130.1"/>
</dbReference>
<dbReference type="CDD" id="cd00761">
    <property type="entry name" value="Glyco_tranf_GTA_type"/>
    <property type="match status" value="1"/>
</dbReference>